<dbReference type="EMBL" id="CP012661">
    <property type="protein sequence ID" value="AMY70077.1"/>
    <property type="molecule type" value="Genomic_DNA"/>
</dbReference>
<accession>A0A159Z4F7</accession>
<organism evidence="2 3">
    <name type="scientific">Frigidibacter mobilis</name>
    <dbReference type="NCBI Taxonomy" id="1335048"/>
    <lineage>
        <taxon>Bacteria</taxon>
        <taxon>Pseudomonadati</taxon>
        <taxon>Pseudomonadota</taxon>
        <taxon>Alphaproteobacteria</taxon>
        <taxon>Rhodobacterales</taxon>
        <taxon>Paracoccaceae</taxon>
        <taxon>Frigidibacter</taxon>
    </lineage>
</organism>
<sequence length="86" mass="10094">MTSKTTRDHDTIRNWAEARGGRPSRVQGDRDGGLLRLDFGEPEEALEEIGWDEFFRIFDDRGLEFIYQDHLASGEESRFNRFVRTD</sequence>
<dbReference type="OrthoDB" id="9808866at2"/>
<evidence type="ECO:0000313" key="3">
    <source>
        <dbReference type="Proteomes" id="UP000076128"/>
    </source>
</evidence>
<reference evidence="2 3" key="1">
    <citation type="submission" date="2015-09" db="EMBL/GenBank/DDBJ databases">
        <title>Complete genome sequence of Defluviimonas alba cai42t isolated from an oilfield in Xinjiang.</title>
        <authorList>
            <person name="Geng S."/>
            <person name="Pan X."/>
            <person name="Wu X."/>
        </authorList>
    </citation>
    <scope>NUCLEOTIDE SEQUENCE [LARGE SCALE GENOMIC DNA]</scope>
    <source>
        <strain evidence="3">cai42</strain>
    </source>
</reference>
<dbReference type="AlphaFoldDB" id="A0A159Z4F7"/>
<dbReference type="RefSeq" id="WP_066814181.1">
    <property type="nucleotide sequence ID" value="NZ_CP012661.1"/>
</dbReference>
<dbReference type="Proteomes" id="UP000076128">
    <property type="component" value="Chromosome"/>
</dbReference>
<proteinExistence type="predicted"/>
<dbReference type="STRING" id="1335048.AKL17_2839"/>
<protein>
    <recommendedName>
        <fullName evidence="4">1,4-alpha-glucan branching enzyme</fullName>
    </recommendedName>
</protein>
<dbReference type="KEGG" id="daa:AKL17_2839"/>
<gene>
    <name evidence="2" type="ORF">AKL17_2839</name>
</gene>
<evidence type="ECO:0008006" key="4">
    <source>
        <dbReference type="Google" id="ProtNLM"/>
    </source>
</evidence>
<evidence type="ECO:0000256" key="1">
    <source>
        <dbReference type="SAM" id="MobiDB-lite"/>
    </source>
</evidence>
<evidence type="ECO:0000313" key="2">
    <source>
        <dbReference type="EMBL" id="AMY70077.1"/>
    </source>
</evidence>
<feature type="compositionally biased region" description="Basic and acidic residues" evidence="1">
    <location>
        <begin position="1"/>
        <end position="12"/>
    </location>
</feature>
<keyword evidence="3" id="KW-1185">Reference proteome</keyword>
<feature type="region of interest" description="Disordered" evidence="1">
    <location>
        <begin position="1"/>
        <end position="33"/>
    </location>
</feature>
<name>A0A159Z4F7_9RHOB</name>